<sequence length="252" mass="26923">MARLGVVLALLPLLLAVCEAAKGQLPAYINQCSRQDPHLTDCYIDAIMHIRPWLAKGIPEISLPSTEPFRLPELSLSLTTGPGGYRIKLRDIDVTGVSDYSVRGLSVGSGTFSLDVAIPELSLVADYSSSGVLIMIPASGRGTLHGALAGVQAQLRGVASSQAGGVSGSDSHYLRVDRLHVDLKVQDVSMRIERAPGENPIIAQATNLLLRTSSHLVLDAMMPELRLKLADVFLGIANNIFGKVPVELLVRD</sequence>
<dbReference type="InterPro" id="IPR038606">
    <property type="entry name" value="To_sf"/>
</dbReference>
<protein>
    <recommendedName>
        <fullName evidence="7">Circadian clock-controlled protein-like</fullName>
    </recommendedName>
</protein>
<evidence type="ECO:0000256" key="3">
    <source>
        <dbReference type="ARBA" id="ARBA00060902"/>
    </source>
</evidence>
<dbReference type="GO" id="GO:0005615">
    <property type="term" value="C:extracellular space"/>
    <property type="evidence" value="ECO:0007669"/>
    <property type="project" value="TreeGrafter"/>
</dbReference>
<accession>A0AAV7XJB4</accession>
<dbReference type="GO" id="GO:0007623">
    <property type="term" value="P:circadian rhythm"/>
    <property type="evidence" value="ECO:0007669"/>
    <property type="project" value="UniProtKB-ARBA"/>
</dbReference>
<gene>
    <name evidence="5" type="ORF">ONE63_011090</name>
</gene>
<evidence type="ECO:0008006" key="7">
    <source>
        <dbReference type="Google" id="ProtNLM"/>
    </source>
</evidence>
<dbReference type="SMART" id="SM00700">
    <property type="entry name" value="JHBP"/>
    <property type="match status" value="1"/>
</dbReference>
<keyword evidence="2" id="KW-0090">Biological rhythms</keyword>
<dbReference type="Gene3D" id="3.15.10.30">
    <property type="entry name" value="Haemolymph juvenile hormone binding protein"/>
    <property type="match status" value="1"/>
</dbReference>
<feature type="chain" id="PRO_5043675662" description="Circadian clock-controlled protein-like" evidence="4">
    <location>
        <begin position="21"/>
        <end position="252"/>
    </location>
</feature>
<comment type="caution">
    <text evidence="5">The sequence shown here is derived from an EMBL/GenBank/DDBJ whole genome shotgun (WGS) entry which is preliminary data.</text>
</comment>
<evidence type="ECO:0000256" key="1">
    <source>
        <dbReference type="ARBA" id="ARBA00022729"/>
    </source>
</evidence>
<dbReference type="AlphaFoldDB" id="A0AAV7XJB4"/>
<reference evidence="5" key="1">
    <citation type="submission" date="2022-12" db="EMBL/GenBank/DDBJ databases">
        <title>Chromosome-level genome assembly of the bean flower thrips Megalurothrips usitatus.</title>
        <authorList>
            <person name="Ma L."/>
            <person name="Liu Q."/>
            <person name="Li H."/>
            <person name="Cai W."/>
        </authorList>
    </citation>
    <scope>NUCLEOTIDE SEQUENCE</scope>
    <source>
        <strain evidence="5">Cailab_2022a</strain>
    </source>
</reference>
<evidence type="ECO:0000256" key="4">
    <source>
        <dbReference type="SAM" id="SignalP"/>
    </source>
</evidence>
<evidence type="ECO:0000313" key="5">
    <source>
        <dbReference type="EMBL" id="KAJ1524606.1"/>
    </source>
</evidence>
<dbReference type="FunFam" id="3.15.10.30:FF:000001">
    <property type="entry name" value="Takeout-like protein 1"/>
    <property type="match status" value="1"/>
</dbReference>
<dbReference type="PANTHER" id="PTHR11008:SF41">
    <property type="entry name" value="RE70318P"/>
    <property type="match status" value="1"/>
</dbReference>
<name>A0AAV7XJB4_9NEOP</name>
<dbReference type="EMBL" id="JAPTSV010000009">
    <property type="protein sequence ID" value="KAJ1524606.1"/>
    <property type="molecule type" value="Genomic_DNA"/>
</dbReference>
<dbReference type="PANTHER" id="PTHR11008">
    <property type="entry name" value="PROTEIN TAKEOUT-LIKE PROTEIN"/>
    <property type="match status" value="1"/>
</dbReference>
<comment type="similarity">
    <text evidence="3">Belongs to the TO family.</text>
</comment>
<proteinExistence type="inferred from homology"/>
<organism evidence="5 6">
    <name type="scientific">Megalurothrips usitatus</name>
    <name type="common">bean blossom thrips</name>
    <dbReference type="NCBI Taxonomy" id="439358"/>
    <lineage>
        <taxon>Eukaryota</taxon>
        <taxon>Metazoa</taxon>
        <taxon>Ecdysozoa</taxon>
        <taxon>Arthropoda</taxon>
        <taxon>Hexapoda</taxon>
        <taxon>Insecta</taxon>
        <taxon>Pterygota</taxon>
        <taxon>Neoptera</taxon>
        <taxon>Paraneoptera</taxon>
        <taxon>Thysanoptera</taxon>
        <taxon>Terebrantia</taxon>
        <taxon>Thripoidea</taxon>
        <taxon>Thripidae</taxon>
        <taxon>Megalurothrips</taxon>
    </lineage>
</organism>
<dbReference type="InterPro" id="IPR010562">
    <property type="entry name" value="Haemolymph_juvenile_hormone-bd"/>
</dbReference>
<feature type="signal peptide" evidence="4">
    <location>
        <begin position="1"/>
        <end position="20"/>
    </location>
</feature>
<dbReference type="Proteomes" id="UP001075354">
    <property type="component" value="Chromosome 9"/>
</dbReference>
<evidence type="ECO:0000313" key="6">
    <source>
        <dbReference type="Proteomes" id="UP001075354"/>
    </source>
</evidence>
<keyword evidence="6" id="KW-1185">Reference proteome</keyword>
<evidence type="ECO:0000256" key="2">
    <source>
        <dbReference type="ARBA" id="ARBA00023108"/>
    </source>
</evidence>
<dbReference type="Pfam" id="PF06585">
    <property type="entry name" value="JHBP"/>
    <property type="match status" value="1"/>
</dbReference>
<keyword evidence="1 4" id="KW-0732">Signal</keyword>